<evidence type="ECO:0000256" key="1">
    <source>
        <dbReference type="SAM" id="Phobius"/>
    </source>
</evidence>
<sequence length="92" mass="10935">MGYLLDYEFGVVFSFGIFVCNTFVPESTTYIFEIMQQLLFTYPFLTLLVCRMRGGRAHYHLRRQKSCPRRWCGCVFCCTALSRRHRELLVMC</sequence>
<protein>
    <submittedName>
        <fullName evidence="2">Transmembrane protein 62</fullName>
    </submittedName>
</protein>
<organism evidence="2">
    <name type="scientific">Mesocestoides corti</name>
    <name type="common">Flatworm</name>
    <dbReference type="NCBI Taxonomy" id="53468"/>
    <lineage>
        <taxon>Eukaryota</taxon>
        <taxon>Metazoa</taxon>
        <taxon>Spiralia</taxon>
        <taxon>Lophotrochozoa</taxon>
        <taxon>Platyhelminthes</taxon>
        <taxon>Cestoda</taxon>
        <taxon>Eucestoda</taxon>
        <taxon>Cyclophyllidea</taxon>
        <taxon>Mesocestoididae</taxon>
        <taxon>Mesocestoides</taxon>
    </lineage>
</organism>
<keyword evidence="1" id="KW-1133">Transmembrane helix</keyword>
<dbReference type="AlphaFoldDB" id="A0A5K3G1N6"/>
<proteinExistence type="predicted"/>
<keyword evidence="1" id="KW-0472">Membrane</keyword>
<name>A0A5K3G1N6_MESCO</name>
<accession>A0A5K3G1N6</accession>
<feature type="transmembrane region" description="Helical" evidence="1">
    <location>
        <begin position="7"/>
        <end position="24"/>
    </location>
</feature>
<reference evidence="2" key="1">
    <citation type="submission" date="2019-11" db="UniProtKB">
        <authorList>
            <consortium name="WormBaseParasite"/>
        </authorList>
    </citation>
    <scope>IDENTIFICATION</scope>
</reference>
<keyword evidence="1" id="KW-0812">Transmembrane</keyword>
<dbReference type="WBParaSite" id="MCU_012884-RC">
    <property type="protein sequence ID" value="MCU_012884-RC"/>
    <property type="gene ID" value="MCU_012884"/>
</dbReference>
<evidence type="ECO:0000313" key="2">
    <source>
        <dbReference type="WBParaSite" id="MCU_012884-RC"/>
    </source>
</evidence>